<feature type="transmembrane region" description="Helical" evidence="6">
    <location>
        <begin position="117"/>
        <end position="139"/>
    </location>
</feature>
<dbReference type="GO" id="GO:0016020">
    <property type="term" value="C:membrane"/>
    <property type="evidence" value="ECO:0007669"/>
    <property type="project" value="UniProtKB-SubCell"/>
</dbReference>
<evidence type="ECO:0000256" key="6">
    <source>
        <dbReference type="SAM" id="Phobius"/>
    </source>
</evidence>
<organism evidence="8 9">
    <name type="scientific">Capronia coronata CBS 617.96</name>
    <dbReference type="NCBI Taxonomy" id="1182541"/>
    <lineage>
        <taxon>Eukaryota</taxon>
        <taxon>Fungi</taxon>
        <taxon>Dikarya</taxon>
        <taxon>Ascomycota</taxon>
        <taxon>Pezizomycotina</taxon>
        <taxon>Eurotiomycetes</taxon>
        <taxon>Chaetothyriomycetidae</taxon>
        <taxon>Chaetothyriales</taxon>
        <taxon>Herpotrichiellaceae</taxon>
        <taxon>Capronia</taxon>
    </lineage>
</organism>
<evidence type="ECO:0000313" key="9">
    <source>
        <dbReference type="Proteomes" id="UP000019484"/>
    </source>
</evidence>
<gene>
    <name evidence="8" type="ORF">A1O1_07919</name>
</gene>
<keyword evidence="9" id="KW-1185">Reference proteome</keyword>
<dbReference type="PROSITE" id="PS50850">
    <property type="entry name" value="MFS"/>
    <property type="match status" value="1"/>
</dbReference>
<sequence length="495" mass="54297">MAAPIKSIADHALDTMPAKGEGKIAEHSLTVSEHDKSEERKIVMKTDAVILTFIVLLAFLMFLDKNCLAYANILGMVKDTHLKGQEYSWLGSVFYFGYLGGMPISAFLITKLPVGKLFGVSAVLWGGTLMCMSACHNFAGLATVRFFLGLLESPAFPSAMILIGNWWRRSEQPLRTALWYNTFAGIFGGLLAFGINNIHGHLANWRYLFLIYGSATIIVGTLAFFFLPVSPATAWFLTPRQKEIAIARLADTQQRHNNDHATKFQIGQCVEALIDPKYWVLIVFVVAQGITAAGITNFNPLIIKGFGYSTQRTNLLAAPQAAVGIVGQVALSILAYWIPNTRCLFWIIGTLPALAGAIIIHSVDVNTQRPVALGGVYLMGFYNVGFVMAMAIVTANTRGSTKRPFVNASMGIWLAVAEIVGPQFFRASQAPYYQLGIWALVVSYAVMIATGGLYWLLAVLANRSRDHAMPGHDLGEVDVDEDLTDVQNKAHRYSY</sequence>
<evidence type="ECO:0000256" key="1">
    <source>
        <dbReference type="ARBA" id="ARBA00004141"/>
    </source>
</evidence>
<keyword evidence="4 6" id="KW-1133">Transmembrane helix</keyword>
<dbReference type="Proteomes" id="UP000019484">
    <property type="component" value="Unassembled WGS sequence"/>
</dbReference>
<dbReference type="Gene3D" id="1.20.1250.20">
    <property type="entry name" value="MFS general substrate transporter like domains"/>
    <property type="match status" value="2"/>
</dbReference>
<evidence type="ECO:0000256" key="2">
    <source>
        <dbReference type="ARBA" id="ARBA00022448"/>
    </source>
</evidence>
<feature type="transmembrane region" description="Helical" evidence="6">
    <location>
        <begin position="178"/>
        <end position="195"/>
    </location>
</feature>
<dbReference type="SUPFAM" id="SSF103473">
    <property type="entry name" value="MFS general substrate transporter"/>
    <property type="match status" value="1"/>
</dbReference>
<feature type="transmembrane region" description="Helical" evidence="6">
    <location>
        <begin position="93"/>
        <end position="110"/>
    </location>
</feature>
<feature type="transmembrane region" description="Helical" evidence="6">
    <location>
        <begin position="145"/>
        <end position="166"/>
    </location>
</feature>
<evidence type="ECO:0000256" key="3">
    <source>
        <dbReference type="ARBA" id="ARBA00022692"/>
    </source>
</evidence>
<feature type="transmembrane region" description="Helical" evidence="6">
    <location>
        <begin position="316"/>
        <end position="337"/>
    </location>
</feature>
<dbReference type="STRING" id="1182541.W9YHV7"/>
<keyword evidence="2" id="KW-0813">Transport</keyword>
<proteinExistence type="predicted"/>
<accession>W9YHV7</accession>
<keyword evidence="5 6" id="KW-0472">Membrane</keyword>
<feature type="transmembrane region" description="Helical" evidence="6">
    <location>
        <begin position="48"/>
        <end position="73"/>
    </location>
</feature>
<dbReference type="eggNOG" id="KOG2533">
    <property type="taxonomic scope" value="Eukaryota"/>
</dbReference>
<dbReference type="PANTHER" id="PTHR43791">
    <property type="entry name" value="PERMEASE-RELATED"/>
    <property type="match status" value="1"/>
</dbReference>
<evidence type="ECO:0000313" key="8">
    <source>
        <dbReference type="EMBL" id="EXJ81854.1"/>
    </source>
</evidence>
<dbReference type="HOGENOM" id="CLU_001265_0_5_1"/>
<feature type="domain" description="Major facilitator superfamily (MFS) profile" evidence="7">
    <location>
        <begin position="50"/>
        <end position="463"/>
    </location>
</feature>
<dbReference type="GO" id="GO:0022857">
    <property type="term" value="F:transmembrane transporter activity"/>
    <property type="evidence" value="ECO:0007669"/>
    <property type="project" value="InterPro"/>
</dbReference>
<evidence type="ECO:0000256" key="5">
    <source>
        <dbReference type="ARBA" id="ARBA00023136"/>
    </source>
</evidence>
<dbReference type="OrthoDB" id="6730379at2759"/>
<dbReference type="EMBL" id="AMWN01000007">
    <property type="protein sequence ID" value="EXJ81854.1"/>
    <property type="molecule type" value="Genomic_DNA"/>
</dbReference>
<dbReference type="PANTHER" id="PTHR43791:SF97">
    <property type="entry name" value="ALLANTOATE TRANSPORTER, PUTATIVE (AFU_ORTHOLOGUE AFUA_1G14700)-RELATED"/>
    <property type="match status" value="1"/>
</dbReference>
<comment type="caution">
    <text evidence="8">The sequence shown here is derived from an EMBL/GenBank/DDBJ whole genome shotgun (WGS) entry which is preliminary data.</text>
</comment>
<feature type="transmembrane region" description="Helical" evidence="6">
    <location>
        <begin position="375"/>
        <end position="393"/>
    </location>
</feature>
<dbReference type="Pfam" id="PF07690">
    <property type="entry name" value="MFS_1"/>
    <property type="match status" value="1"/>
</dbReference>
<keyword evidence="3 6" id="KW-0812">Transmembrane</keyword>
<dbReference type="InterPro" id="IPR036259">
    <property type="entry name" value="MFS_trans_sf"/>
</dbReference>
<feature type="transmembrane region" description="Helical" evidence="6">
    <location>
        <begin position="437"/>
        <end position="460"/>
    </location>
</feature>
<dbReference type="RefSeq" id="XP_007726975.1">
    <property type="nucleotide sequence ID" value="XM_007728785.1"/>
</dbReference>
<evidence type="ECO:0000256" key="4">
    <source>
        <dbReference type="ARBA" id="ARBA00022989"/>
    </source>
</evidence>
<comment type="subcellular location">
    <subcellularLocation>
        <location evidence="1">Membrane</location>
        <topology evidence="1">Multi-pass membrane protein</topology>
    </subcellularLocation>
</comment>
<name>W9YHV7_9EURO</name>
<evidence type="ECO:0000259" key="7">
    <source>
        <dbReference type="PROSITE" id="PS50850"/>
    </source>
</evidence>
<feature type="transmembrane region" description="Helical" evidence="6">
    <location>
        <begin position="405"/>
        <end position="425"/>
    </location>
</feature>
<dbReference type="InterPro" id="IPR020846">
    <property type="entry name" value="MFS_dom"/>
</dbReference>
<feature type="transmembrane region" description="Helical" evidence="6">
    <location>
        <begin position="344"/>
        <end position="363"/>
    </location>
</feature>
<protein>
    <recommendedName>
        <fullName evidence="7">Major facilitator superfamily (MFS) profile domain-containing protein</fullName>
    </recommendedName>
</protein>
<dbReference type="InterPro" id="IPR011701">
    <property type="entry name" value="MFS"/>
</dbReference>
<dbReference type="AlphaFoldDB" id="W9YHV7"/>
<feature type="transmembrane region" description="Helical" evidence="6">
    <location>
        <begin position="207"/>
        <end position="227"/>
    </location>
</feature>
<feature type="transmembrane region" description="Helical" evidence="6">
    <location>
        <begin position="278"/>
        <end position="296"/>
    </location>
</feature>
<reference evidence="8 9" key="1">
    <citation type="submission" date="2013-03" db="EMBL/GenBank/DDBJ databases">
        <title>The Genome Sequence of Capronia coronata CBS 617.96.</title>
        <authorList>
            <consortium name="The Broad Institute Genomics Platform"/>
            <person name="Cuomo C."/>
            <person name="de Hoog S."/>
            <person name="Gorbushina A."/>
            <person name="Walker B."/>
            <person name="Young S.K."/>
            <person name="Zeng Q."/>
            <person name="Gargeya S."/>
            <person name="Fitzgerald M."/>
            <person name="Haas B."/>
            <person name="Abouelleil A."/>
            <person name="Allen A.W."/>
            <person name="Alvarado L."/>
            <person name="Arachchi H.M."/>
            <person name="Berlin A.M."/>
            <person name="Chapman S.B."/>
            <person name="Gainer-Dewar J."/>
            <person name="Goldberg J."/>
            <person name="Griggs A."/>
            <person name="Gujja S."/>
            <person name="Hansen M."/>
            <person name="Howarth C."/>
            <person name="Imamovic A."/>
            <person name="Ireland A."/>
            <person name="Larimer J."/>
            <person name="McCowan C."/>
            <person name="Murphy C."/>
            <person name="Pearson M."/>
            <person name="Poon T.W."/>
            <person name="Priest M."/>
            <person name="Roberts A."/>
            <person name="Saif S."/>
            <person name="Shea T."/>
            <person name="Sisk P."/>
            <person name="Sykes S."/>
            <person name="Wortman J."/>
            <person name="Nusbaum C."/>
            <person name="Birren B."/>
        </authorList>
    </citation>
    <scope>NUCLEOTIDE SEQUENCE [LARGE SCALE GENOMIC DNA]</scope>
    <source>
        <strain evidence="8 9">CBS 617.96</strain>
    </source>
</reference>
<dbReference type="GeneID" id="19162774"/>